<dbReference type="SUPFAM" id="SSF53474">
    <property type="entry name" value="alpha/beta-Hydrolases"/>
    <property type="match status" value="1"/>
</dbReference>
<dbReference type="Pfam" id="PF24883">
    <property type="entry name" value="NPHP3_N"/>
    <property type="match status" value="1"/>
</dbReference>
<dbReference type="InterPro" id="IPR027417">
    <property type="entry name" value="P-loop_NTPase"/>
</dbReference>
<gene>
    <name evidence="11" type="ORF">TsFJ059_008154</name>
</gene>
<sequence>MDSPLPQWIPTPRKPTAREVITTFLLLLPLLASLLYRIYAKIRRRDGRSVGLQVLSDGCDGDHVKYEIIAVHGLGANPEHTWTCKFSSKSRVSENKTSVHLLKDLLMKDERFSDARILHFAYNSDWLVDACFESARDIGLRLVESLIEHRKAHPCLPLIFVGHSFGGIVIKEALSSDLEDTQRIVEDTYGIIFLGTPHLGSPIAGFGATLAYLTGFLGSNTGLLLLLRSNEEMLVNLSIAFQTCLERKYQELDKKTKIVSICEQKPTYLLNWLYAGLIVPLTSATFGTNFMQIFKVDKDHSGLNKCLDSEDPLYRVLTTQLHKIRPTAPPKINTLQQAVLDRLVSVIAADAEFHPELDDYGRGHLECLPQTREEILKDICDWLDDSTSSQKHLYWLQGKAGTGKSTIARTIVSRMAKDNRIAANFFFKRGEGHRARLKRFCTTLAAQLVRKLPSFAKVVQDALESDPSLPEQDSRVQFKQLIKEPMLKQESNSMKAIIIIIDALDECDSNEDLTTLVQQLTQPILQDDFSAQFLVKYLVTSRLDHHTRPISNKTPEKLCEKTELEKVTSETIKRDIELYLRFQLEKIDGLLDPLPKGDLWSNPSDVDNLKKLTERASPLFEFAAAASRFIGQTTILGEPRDILNDILEFQIPGDLYMVYESILKRRFSNLKGQHRAKAKTQFQNVVGSVISLSDSVSVPCLALLIELSEPAIRKELRLFESVLVVPSDGDNGSTVKLFHESFRDFLTGPETVEELKIDSIKTHGLLASRCQQLLRRSLQENICKLKTPGTHRSQVAEETIDESIPEEMQYACRFWIFHVKKSQSSVKDGDDWHSFLLSHLLHWLEALSLLGRTSEIASLVKELKNAVHPSD</sequence>
<dbReference type="EMBL" id="JAIMJC010000006">
    <property type="protein sequence ID" value="KAH0523103.1"/>
    <property type="molecule type" value="Genomic_DNA"/>
</dbReference>
<comment type="caution">
    <text evidence="11">The sequence shown here is derived from an EMBL/GenBank/DDBJ whole genome shotgun (WGS) entry which is preliminary data.</text>
</comment>
<dbReference type="InterPro" id="IPR056884">
    <property type="entry name" value="NPHP3-like_N"/>
</dbReference>
<evidence type="ECO:0000256" key="9">
    <source>
        <dbReference type="SAM" id="Phobius"/>
    </source>
</evidence>
<feature type="transmembrane region" description="Helical" evidence="9">
    <location>
        <begin position="20"/>
        <end position="39"/>
    </location>
</feature>
<dbReference type="InterPro" id="IPR052374">
    <property type="entry name" value="SERAC1"/>
</dbReference>
<dbReference type="AlphaFoldDB" id="A0A9P8KNW6"/>
<dbReference type="Pfam" id="PF05057">
    <property type="entry name" value="DUF676"/>
    <property type="match status" value="1"/>
</dbReference>
<dbReference type="GO" id="GO:0005783">
    <property type="term" value="C:endoplasmic reticulum"/>
    <property type="evidence" value="ECO:0007669"/>
    <property type="project" value="UniProtKB-SubCell"/>
</dbReference>
<evidence type="ECO:0000256" key="8">
    <source>
        <dbReference type="ARBA" id="ARBA00023136"/>
    </source>
</evidence>
<dbReference type="InterPro" id="IPR007751">
    <property type="entry name" value="DUF676_lipase-like"/>
</dbReference>
<evidence type="ECO:0000256" key="1">
    <source>
        <dbReference type="ARBA" id="ARBA00004173"/>
    </source>
</evidence>
<evidence type="ECO:0000256" key="4">
    <source>
        <dbReference type="ARBA" id="ARBA00007920"/>
    </source>
</evidence>
<dbReference type="GO" id="GO:0016020">
    <property type="term" value="C:membrane"/>
    <property type="evidence" value="ECO:0007669"/>
    <property type="project" value="UniProtKB-SubCell"/>
</dbReference>
<keyword evidence="8 9" id="KW-0472">Membrane</keyword>
<dbReference type="PANTHER" id="PTHR48182:SF2">
    <property type="entry name" value="PROTEIN SERAC1"/>
    <property type="match status" value="1"/>
</dbReference>
<evidence type="ECO:0000256" key="3">
    <source>
        <dbReference type="ARBA" id="ARBA00004370"/>
    </source>
</evidence>
<feature type="domain" description="NACHT" evidence="10">
    <location>
        <begin position="392"/>
        <end position="542"/>
    </location>
</feature>
<dbReference type="SUPFAM" id="SSF52540">
    <property type="entry name" value="P-loop containing nucleoside triphosphate hydrolases"/>
    <property type="match status" value="1"/>
</dbReference>
<keyword evidence="9" id="KW-1133">Transmembrane helix</keyword>
<dbReference type="GO" id="GO:0005739">
    <property type="term" value="C:mitochondrion"/>
    <property type="evidence" value="ECO:0007669"/>
    <property type="project" value="UniProtKB-SubCell"/>
</dbReference>
<evidence type="ECO:0000313" key="12">
    <source>
        <dbReference type="Proteomes" id="UP000826573"/>
    </source>
</evidence>
<dbReference type="Gene3D" id="3.40.50.1820">
    <property type="entry name" value="alpha/beta hydrolase"/>
    <property type="match status" value="1"/>
</dbReference>
<evidence type="ECO:0000256" key="7">
    <source>
        <dbReference type="ARBA" id="ARBA00023128"/>
    </source>
</evidence>
<protein>
    <recommendedName>
        <fullName evidence="10">NACHT domain-containing protein</fullName>
    </recommendedName>
</protein>
<comment type="subcellular location">
    <subcellularLocation>
        <location evidence="2">Endoplasmic reticulum</location>
    </subcellularLocation>
    <subcellularLocation>
        <location evidence="3">Membrane</location>
    </subcellularLocation>
    <subcellularLocation>
        <location evidence="1">Mitochondrion</location>
    </subcellularLocation>
</comment>
<accession>A0A9P8KNW6</accession>
<dbReference type="Proteomes" id="UP000826573">
    <property type="component" value="Unassembled WGS sequence"/>
</dbReference>
<organism evidence="11 12">
    <name type="scientific">Trichoderma semiorbis</name>
    <dbReference type="NCBI Taxonomy" id="1491008"/>
    <lineage>
        <taxon>Eukaryota</taxon>
        <taxon>Fungi</taxon>
        <taxon>Dikarya</taxon>
        <taxon>Ascomycota</taxon>
        <taxon>Pezizomycotina</taxon>
        <taxon>Sordariomycetes</taxon>
        <taxon>Hypocreomycetidae</taxon>
        <taxon>Hypocreales</taxon>
        <taxon>Hypocreaceae</taxon>
        <taxon>Trichoderma</taxon>
    </lineage>
</organism>
<keyword evidence="6" id="KW-0256">Endoplasmic reticulum</keyword>
<evidence type="ECO:0000313" key="11">
    <source>
        <dbReference type="EMBL" id="KAH0523103.1"/>
    </source>
</evidence>
<keyword evidence="5" id="KW-0677">Repeat</keyword>
<dbReference type="InterPro" id="IPR007111">
    <property type="entry name" value="NACHT_NTPase"/>
</dbReference>
<keyword evidence="12" id="KW-1185">Reference proteome</keyword>
<evidence type="ECO:0000256" key="2">
    <source>
        <dbReference type="ARBA" id="ARBA00004240"/>
    </source>
</evidence>
<evidence type="ECO:0000256" key="6">
    <source>
        <dbReference type="ARBA" id="ARBA00022824"/>
    </source>
</evidence>
<keyword evidence="9" id="KW-0812">Transmembrane</keyword>
<proteinExistence type="inferred from homology"/>
<dbReference type="Gene3D" id="3.40.50.300">
    <property type="entry name" value="P-loop containing nucleotide triphosphate hydrolases"/>
    <property type="match status" value="1"/>
</dbReference>
<evidence type="ECO:0000259" key="10">
    <source>
        <dbReference type="PROSITE" id="PS50837"/>
    </source>
</evidence>
<dbReference type="PANTHER" id="PTHR48182">
    <property type="entry name" value="PROTEIN SERAC1"/>
    <property type="match status" value="1"/>
</dbReference>
<keyword evidence="7" id="KW-0496">Mitochondrion</keyword>
<dbReference type="InterPro" id="IPR029058">
    <property type="entry name" value="AB_hydrolase_fold"/>
</dbReference>
<reference evidence="11 12" key="1">
    <citation type="submission" date="2021-08" db="EMBL/GenBank/DDBJ databases">
        <title>The highly contiguous genome resource for Trichoderma semiorbis FJ059, a fungal antagonistic to plant pathogens.</title>
        <authorList>
            <person name="Liu T."/>
        </authorList>
    </citation>
    <scope>NUCLEOTIDE SEQUENCE [LARGE SCALE GENOMIC DNA]</scope>
    <source>
        <strain evidence="11 12">FJ059</strain>
    </source>
</reference>
<evidence type="ECO:0000256" key="5">
    <source>
        <dbReference type="ARBA" id="ARBA00022737"/>
    </source>
</evidence>
<name>A0A9P8KNW6_9HYPO</name>
<comment type="similarity">
    <text evidence="4">Belongs to the putative lipase ROG1 family.</text>
</comment>
<dbReference type="PROSITE" id="PS50837">
    <property type="entry name" value="NACHT"/>
    <property type="match status" value="1"/>
</dbReference>